<evidence type="ECO:0000256" key="4">
    <source>
        <dbReference type="SAM" id="Phobius"/>
    </source>
</evidence>
<keyword evidence="1" id="KW-0433">Leucine-rich repeat</keyword>
<evidence type="ECO:0000313" key="7">
    <source>
        <dbReference type="EMBL" id="KAK8995589.1"/>
    </source>
</evidence>
<feature type="signal peptide" evidence="5">
    <location>
        <begin position="1"/>
        <end position="26"/>
    </location>
</feature>
<keyword evidence="4" id="KW-1133">Transmembrane helix</keyword>
<feature type="transmembrane region" description="Helical" evidence="4">
    <location>
        <begin position="725"/>
        <end position="748"/>
    </location>
</feature>
<dbReference type="SMART" id="SM00369">
    <property type="entry name" value="LRR_TYP"/>
    <property type="match status" value="6"/>
</dbReference>
<dbReference type="Pfam" id="PF23598">
    <property type="entry name" value="LRR_14"/>
    <property type="match status" value="1"/>
</dbReference>
<feature type="transmembrane region" description="Helical" evidence="4">
    <location>
        <begin position="760"/>
        <end position="779"/>
    </location>
</feature>
<feature type="region of interest" description="Disordered" evidence="3">
    <location>
        <begin position="414"/>
        <end position="440"/>
    </location>
</feature>
<evidence type="ECO:0000256" key="2">
    <source>
        <dbReference type="ARBA" id="ARBA00022737"/>
    </source>
</evidence>
<feature type="domain" description="Disease resistance R13L4/SHOC-2-like LRR" evidence="6">
    <location>
        <begin position="108"/>
        <end position="336"/>
    </location>
</feature>
<evidence type="ECO:0000259" key="6">
    <source>
        <dbReference type="Pfam" id="PF23598"/>
    </source>
</evidence>
<keyword evidence="2" id="KW-0677">Repeat</keyword>
<evidence type="ECO:0000256" key="3">
    <source>
        <dbReference type="SAM" id="MobiDB-lite"/>
    </source>
</evidence>
<feature type="chain" id="PRO_5046740905" description="Disease resistance R13L4/SHOC-2-like LRR domain-containing protein" evidence="5">
    <location>
        <begin position="27"/>
        <end position="780"/>
    </location>
</feature>
<evidence type="ECO:0000256" key="5">
    <source>
        <dbReference type="SAM" id="SignalP"/>
    </source>
</evidence>
<evidence type="ECO:0000256" key="1">
    <source>
        <dbReference type="ARBA" id="ARBA00022614"/>
    </source>
</evidence>
<comment type="caution">
    <text evidence="7">The sequence shown here is derived from an EMBL/GenBank/DDBJ whole genome shotgun (WGS) entry which is preliminary data.</text>
</comment>
<sequence length="780" mass="86299">MGALKHCVSSLLLLLVVHGVLPRAESKTFWGDVQVLKQFKNGVELNSVSPGSCLSSWDFSVDPCDSLFSERFTCGFRCDVTVSGLSRVTEVSLDSAGYAGSLSSTSWNLPYLQTLELSNNFFSGWIPGSLSNLTRLTRLGLSRNAFSGEIPASIGSLSSLEELYLDNNNLQGTIPTSFNGLVSLKRLEIQSNNISGEFPELGSLKNLYFLDASDNAISRYLPTTLSPCLVQISMRNNMIEGTIPQSLKNLSFLQVLDLRRNKFVGSVPYFLFNHPSLQQLSLAFNSFDSLQSPSNLGTQSRLIAVDLSNNELQGWLPPFLPLMPKLSALSLENNKLSGMIPAQYALRAVLPVSGIAPFARLLLGGNYLFGPIPGPLLVLKPDTANVSLADNCLIRCPLRFFFCQGADQKSLTECNSFGSKHSPSRKQPQQSKAKPGGNQRKEKLIGEKRCCGFDASRPDLLKLFDFCHPYWANAILSTVFCGEINDPMARSKVHLQRFPPGDVFTATKQRTLLEKANRGLVCRQVSAIPIAGKPKEIFDNLRIERSKWTVSNRRWRTQKTQLIKCAMGASNGDMAGESGSSIFPRINVSNPYKRLGISKEASEDEIQAARNFLISRYGGHKPSVDAIEAAHDKIIMQKFYERRNPKIDIKKKVREVKQSRVVQAVTSRFQTPASKFIVKTSLAFLVLGVLTVLFPTEEGPTLQVALSLIATFYFIHDRLKSKIRALLYGAGAFIFSWLVGTFLMVSVIPPISILKGLRSFEVLTSLITYVLLWVSSTYLK</sequence>
<reference evidence="7 8" key="1">
    <citation type="journal article" date="2024" name="G3 (Bethesda)">
        <title>Genome assembly of Hibiscus sabdariffa L. provides insights into metabolisms of medicinal natural products.</title>
        <authorList>
            <person name="Kim T."/>
        </authorList>
    </citation>
    <scope>NUCLEOTIDE SEQUENCE [LARGE SCALE GENOMIC DNA]</scope>
    <source>
        <strain evidence="7">TK-2024</strain>
        <tissue evidence="7">Old leaves</tissue>
    </source>
</reference>
<dbReference type="EMBL" id="JBBPBN010000045">
    <property type="protein sequence ID" value="KAK8995589.1"/>
    <property type="molecule type" value="Genomic_DNA"/>
</dbReference>
<organism evidence="7 8">
    <name type="scientific">Hibiscus sabdariffa</name>
    <name type="common">roselle</name>
    <dbReference type="NCBI Taxonomy" id="183260"/>
    <lineage>
        <taxon>Eukaryota</taxon>
        <taxon>Viridiplantae</taxon>
        <taxon>Streptophyta</taxon>
        <taxon>Embryophyta</taxon>
        <taxon>Tracheophyta</taxon>
        <taxon>Spermatophyta</taxon>
        <taxon>Magnoliopsida</taxon>
        <taxon>eudicotyledons</taxon>
        <taxon>Gunneridae</taxon>
        <taxon>Pentapetalae</taxon>
        <taxon>rosids</taxon>
        <taxon>malvids</taxon>
        <taxon>Malvales</taxon>
        <taxon>Malvaceae</taxon>
        <taxon>Malvoideae</taxon>
        <taxon>Hibiscus</taxon>
    </lineage>
</organism>
<keyword evidence="5" id="KW-0732">Signal</keyword>
<dbReference type="InterPro" id="IPR021788">
    <property type="entry name" value="CPP1-like"/>
</dbReference>
<dbReference type="PANTHER" id="PTHR48009:SF7">
    <property type="entry name" value="LEUCINE-RICH REPEAT (LRR) FAMILY PROTEIN"/>
    <property type="match status" value="1"/>
</dbReference>
<dbReference type="InterPro" id="IPR032675">
    <property type="entry name" value="LRR_dom_sf"/>
</dbReference>
<proteinExistence type="predicted"/>
<protein>
    <recommendedName>
        <fullName evidence="6">Disease resistance R13L4/SHOC-2-like LRR domain-containing protein</fullName>
    </recommendedName>
</protein>
<gene>
    <name evidence="7" type="ORF">V6N11_075859</name>
</gene>
<dbReference type="SUPFAM" id="SSF52058">
    <property type="entry name" value="L domain-like"/>
    <property type="match status" value="1"/>
</dbReference>
<keyword evidence="8" id="KW-1185">Reference proteome</keyword>
<feature type="transmembrane region" description="Helical" evidence="4">
    <location>
        <begin position="700"/>
        <end position="716"/>
    </location>
</feature>
<dbReference type="Proteomes" id="UP001396334">
    <property type="component" value="Unassembled WGS sequence"/>
</dbReference>
<dbReference type="Gene3D" id="3.80.10.10">
    <property type="entry name" value="Ribonuclease Inhibitor"/>
    <property type="match status" value="3"/>
</dbReference>
<keyword evidence="4" id="KW-0472">Membrane</keyword>
<feature type="compositionally biased region" description="Polar residues" evidence="3">
    <location>
        <begin position="414"/>
        <end position="432"/>
    </location>
</feature>
<dbReference type="InterPro" id="IPR055414">
    <property type="entry name" value="LRR_R13L4/SHOC2-like"/>
</dbReference>
<evidence type="ECO:0000313" key="8">
    <source>
        <dbReference type="Proteomes" id="UP001396334"/>
    </source>
</evidence>
<accession>A0ABR2Q4I5</accession>
<keyword evidence="4" id="KW-0812">Transmembrane</keyword>
<dbReference type="InterPro" id="IPR003591">
    <property type="entry name" value="Leu-rich_rpt_typical-subtyp"/>
</dbReference>
<dbReference type="InterPro" id="IPR053213">
    <property type="entry name" value="RLP29"/>
</dbReference>
<dbReference type="Pfam" id="PF11833">
    <property type="entry name" value="CPP1-like"/>
    <property type="match status" value="1"/>
</dbReference>
<dbReference type="PANTHER" id="PTHR48009">
    <property type="entry name" value="LEUCINE-RICH REPEAT (LRR) FAMILY PROTEIN"/>
    <property type="match status" value="1"/>
</dbReference>
<name>A0ABR2Q4I5_9ROSI</name>